<feature type="non-terminal residue" evidence="1">
    <location>
        <position position="1"/>
    </location>
</feature>
<sequence>ADAFALYKDGQFDNDNAILTYFDENDSESLLTSVPKPQKKQPT</sequence>
<comment type="caution">
    <text evidence="1">The sequence shown here is derived from an EMBL/GenBank/DDBJ whole genome shotgun (WGS) entry which is preliminary data.</text>
</comment>
<dbReference type="Proteomes" id="UP000663842">
    <property type="component" value="Unassembled WGS sequence"/>
</dbReference>
<protein>
    <submittedName>
        <fullName evidence="1">Uncharacterized protein</fullName>
    </submittedName>
</protein>
<dbReference type="EMBL" id="CAJOBF010037629">
    <property type="protein sequence ID" value="CAF4438254.1"/>
    <property type="molecule type" value="Genomic_DNA"/>
</dbReference>
<organism evidence="1 2">
    <name type="scientific">Rotaria magnacalcarata</name>
    <dbReference type="NCBI Taxonomy" id="392030"/>
    <lineage>
        <taxon>Eukaryota</taxon>
        <taxon>Metazoa</taxon>
        <taxon>Spiralia</taxon>
        <taxon>Gnathifera</taxon>
        <taxon>Rotifera</taxon>
        <taxon>Eurotatoria</taxon>
        <taxon>Bdelloidea</taxon>
        <taxon>Philodinida</taxon>
        <taxon>Philodinidae</taxon>
        <taxon>Rotaria</taxon>
    </lineage>
</organism>
<name>A0A820RFJ9_9BILA</name>
<gene>
    <name evidence="1" type="ORF">UXM345_LOCUS39126</name>
</gene>
<accession>A0A820RFJ9</accession>
<dbReference type="AlphaFoldDB" id="A0A820RFJ9"/>
<evidence type="ECO:0000313" key="1">
    <source>
        <dbReference type="EMBL" id="CAF4438254.1"/>
    </source>
</evidence>
<proteinExistence type="predicted"/>
<evidence type="ECO:0000313" key="2">
    <source>
        <dbReference type="Proteomes" id="UP000663842"/>
    </source>
</evidence>
<reference evidence="1" key="1">
    <citation type="submission" date="2021-02" db="EMBL/GenBank/DDBJ databases">
        <authorList>
            <person name="Nowell W R."/>
        </authorList>
    </citation>
    <scope>NUCLEOTIDE SEQUENCE</scope>
</reference>